<keyword evidence="1" id="KW-0812">Transmembrane</keyword>
<comment type="caution">
    <text evidence="2">The sequence shown here is derived from an EMBL/GenBank/DDBJ whole genome shotgun (WGS) entry which is preliminary data.</text>
</comment>
<proteinExistence type="predicted"/>
<keyword evidence="3" id="KW-1185">Reference proteome</keyword>
<accession>A0A6A4NWG0</accession>
<keyword evidence="1" id="KW-1133">Transmembrane helix</keyword>
<evidence type="ECO:0000313" key="3">
    <source>
        <dbReference type="Proteomes" id="UP000447434"/>
    </source>
</evidence>
<reference evidence="3" key="1">
    <citation type="journal article" date="2020" name="Nat. Commun.">
        <title>Genome sequence of the cluster root forming white lupin.</title>
        <authorList>
            <person name="Hufnagel B."/>
            <person name="Marques A."/>
            <person name="Soriano A."/>
            <person name="Marques L."/>
            <person name="Divol F."/>
            <person name="Doumas P."/>
            <person name="Sallet E."/>
            <person name="Mancinotti D."/>
            <person name="Carrere S."/>
            <person name="Marande W."/>
            <person name="Arribat S."/>
            <person name="Keller J."/>
            <person name="Huneau C."/>
            <person name="Blein T."/>
            <person name="Aime D."/>
            <person name="Laguerre M."/>
            <person name="Taylor J."/>
            <person name="Schubert V."/>
            <person name="Nelson M."/>
            <person name="Geu-Flores F."/>
            <person name="Crespi M."/>
            <person name="Gallardo-Guerrero K."/>
            <person name="Delaux P.-M."/>
            <person name="Salse J."/>
            <person name="Berges H."/>
            <person name="Guyot R."/>
            <person name="Gouzy J."/>
            <person name="Peret B."/>
        </authorList>
    </citation>
    <scope>NUCLEOTIDE SEQUENCE [LARGE SCALE GENOMIC DNA]</scope>
    <source>
        <strain evidence="3">cv. Amiga</strain>
    </source>
</reference>
<protein>
    <submittedName>
        <fullName evidence="2">Uncharacterized protein</fullName>
    </submittedName>
</protein>
<keyword evidence="1" id="KW-0472">Membrane</keyword>
<dbReference type="AlphaFoldDB" id="A0A6A4NWG0"/>
<evidence type="ECO:0000256" key="1">
    <source>
        <dbReference type="SAM" id="Phobius"/>
    </source>
</evidence>
<organism evidence="2 3">
    <name type="scientific">Lupinus albus</name>
    <name type="common">White lupine</name>
    <name type="synonym">Lupinus termis</name>
    <dbReference type="NCBI Taxonomy" id="3870"/>
    <lineage>
        <taxon>Eukaryota</taxon>
        <taxon>Viridiplantae</taxon>
        <taxon>Streptophyta</taxon>
        <taxon>Embryophyta</taxon>
        <taxon>Tracheophyta</taxon>
        <taxon>Spermatophyta</taxon>
        <taxon>Magnoliopsida</taxon>
        <taxon>eudicotyledons</taxon>
        <taxon>Gunneridae</taxon>
        <taxon>Pentapetalae</taxon>
        <taxon>rosids</taxon>
        <taxon>fabids</taxon>
        <taxon>Fabales</taxon>
        <taxon>Fabaceae</taxon>
        <taxon>Papilionoideae</taxon>
        <taxon>50 kb inversion clade</taxon>
        <taxon>genistoids sensu lato</taxon>
        <taxon>core genistoids</taxon>
        <taxon>Genisteae</taxon>
        <taxon>Lupinus</taxon>
    </lineage>
</organism>
<feature type="transmembrane region" description="Helical" evidence="1">
    <location>
        <begin position="34"/>
        <end position="53"/>
    </location>
</feature>
<gene>
    <name evidence="2" type="ORF">Lalb_Chr18g0045751</name>
</gene>
<name>A0A6A4NWG0_LUPAL</name>
<evidence type="ECO:0000313" key="2">
    <source>
        <dbReference type="EMBL" id="KAE9593692.1"/>
    </source>
</evidence>
<dbReference type="Proteomes" id="UP000447434">
    <property type="component" value="Chromosome 18"/>
</dbReference>
<sequence length="63" mass="7699">MVHLQVRFCRKKEHFKIPYKYISRLASLPFSFHFKIYLGNISSDIFLIVLHFFQLQYKMLGEM</sequence>
<dbReference type="EMBL" id="WOCE01000018">
    <property type="protein sequence ID" value="KAE9593692.1"/>
    <property type="molecule type" value="Genomic_DNA"/>
</dbReference>